<name>A0A2D2D7I6_METT3</name>
<dbReference type="FunFam" id="3.40.50.720:FF:000209">
    <property type="entry name" value="Polyketide synthase Pks12"/>
    <property type="match status" value="1"/>
</dbReference>
<dbReference type="InterPro" id="IPR001227">
    <property type="entry name" value="Ac_transferase_dom_sf"/>
</dbReference>
<dbReference type="InterPro" id="IPR016039">
    <property type="entry name" value="Thiolase-like"/>
</dbReference>
<dbReference type="CDD" id="cd00833">
    <property type="entry name" value="PKS"/>
    <property type="match status" value="1"/>
</dbReference>
<dbReference type="SUPFAM" id="SSF55048">
    <property type="entry name" value="Probable ACP-binding domain of malonyl-CoA ACP transacylase"/>
    <property type="match status" value="1"/>
</dbReference>
<dbReference type="GO" id="GO:0071770">
    <property type="term" value="P:DIM/DIP cell wall layer assembly"/>
    <property type="evidence" value="ECO:0007669"/>
    <property type="project" value="TreeGrafter"/>
</dbReference>
<evidence type="ECO:0000256" key="1">
    <source>
        <dbReference type="ARBA" id="ARBA00022450"/>
    </source>
</evidence>
<dbReference type="InterPro" id="IPR036736">
    <property type="entry name" value="ACP-like_sf"/>
</dbReference>
<dbReference type="InterPro" id="IPR042104">
    <property type="entry name" value="PKS_dehydratase_sf"/>
</dbReference>
<feature type="active site" description="Proton acceptor; for dehydratase activity" evidence="5">
    <location>
        <position position="919"/>
    </location>
</feature>
<dbReference type="PANTHER" id="PTHR43775:SF37">
    <property type="entry name" value="SI:DKEY-61P9.11"/>
    <property type="match status" value="1"/>
</dbReference>
<dbReference type="SUPFAM" id="SSF50129">
    <property type="entry name" value="GroES-like"/>
    <property type="match status" value="1"/>
</dbReference>
<dbReference type="Pfam" id="PF00698">
    <property type="entry name" value="Acyl_transf_1"/>
    <property type="match status" value="1"/>
</dbReference>
<dbReference type="Pfam" id="PF21089">
    <property type="entry name" value="PKS_DH_N"/>
    <property type="match status" value="1"/>
</dbReference>
<dbReference type="Gene3D" id="3.40.47.10">
    <property type="match status" value="1"/>
</dbReference>
<dbReference type="Gene3D" id="3.90.180.10">
    <property type="entry name" value="Medium-chain alcohol dehydrogenases, catalytic domain"/>
    <property type="match status" value="1"/>
</dbReference>
<dbReference type="PROSITE" id="PS00012">
    <property type="entry name" value="PHOSPHOPANTETHEINE"/>
    <property type="match status" value="1"/>
</dbReference>
<dbReference type="Pfam" id="PF13602">
    <property type="entry name" value="ADH_zinc_N_2"/>
    <property type="match status" value="1"/>
</dbReference>
<dbReference type="Proteomes" id="UP000230709">
    <property type="component" value="Plasmid pOB3b3"/>
</dbReference>
<dbReference type="SMART" id="SM01294">
    <property type="entry name" value="PKS_PP_betabranch"/>
    <property type="match status" value="1"/>
</dbReference>
<dbReference type="CDD" id="cd05195">
    <property type="entry name" value="enoyl_red"/>
    <property type="match status" value="1"/>
</dbReference>
<dbReference type="InterPro" id="IPR049551">
    <property type="entry name" value="PKS_DH_C"/>
</dbReference>
<dbReference type="Pfam" id="PF08240">
    <property type="entry name" value="ADH_N"/>
    <property type="match status" value="1"/>
</dbReference>
<organism evidence="9 10">
    <name type="scientific">Methylosinus trichosporium (strain ATCC 35070 / NCIMB 11131 / UNIQEM 75 / OB3b)</name>
    <dbReference type="NCBI Taxonomy" id="595536"/>
    <lineage>
        <taxon>Bacteria</taxon>
        <taxon>Pseudomonadati</taxon>
        <taxon>Pseudomonadota</taxon>
        <taxon>Alphaproteobacteria</taxon>
        <taxon>Hyphomicrobiales</taxon>
        <taxon>Methylocystaceae</taxon>
        <taxon>Methylosinus</taxon>
    </lineage>
</organism>
<dbReference type="GO" id="GO:0004315">
    <property type="term" value="F:3-oxoacyl-[acyl-carrier-protein] synthase activity"/>
    <property type="evidence" value="ECO:0007669"/>
    <property type="project" value="InterPro"/>
</dbReference>
<keyword evidence="3" id="KW-0808">Transferase</keyword>
<dbReference type="InterPro" id="IPR014043">
    <property type="entry name" value="Acyl_transferase_dom"/>
</dbReference>
<dbReference type="InterPro" id="IPR020843">
    <property type="entry name" value="ER"/>
</dbReference>
<dbReference type="SMART" id="SM00827">
    <property type="entry name" value="PKS_AT"/>
    <property type="match status" value="1"/>
</dbReference>
<dbReference type="InterPro" id="IPR013154">
    <property type="entry name" value="ADH-like_N"/>
</dbReference>
<keyword evidence="9" id="KW-0614">Plasmid</keyword>
<evidence type="ECO:0000256" key="2">
    <source>
        <dbReference type="ARBA" id="ARBA00022553"/>
    </source>
</evidence>
<dbReference type="Pfam" id="PF02801">
    <property type="entry name" value="Ketoacyl-synt_C"/>
    <property type="match status" value="1"/>
</dbReference>
<dbReference type="GO" id="GO:0006633">
    <property type="term" value="P:fatty acid biosynthetic process"/>
    <property type="evidence" value="ECO:0007669"/>
    <property type="project" value="InterPro"/>
</dbReference>
<keyword evidence="2" id="KW-0597">Phosphoprotein</keyword>
<dbReference type="RefSeq" id="WP_003614821.1">
    <property type="nucleotide sequence ID" value="NZ_ADVE02000003.1"/>
</dbReference>
<evidence type="ECO:0000256" key="3">
    <source>
        <dbReference type="ARBA" id="ARBA00022679"/>
    </source>
</evidence>
<dbReference type="Pfam" id="PF14765">
    <property type="entry name" value="PS-DH"/>
    <property type="match status" value="1"/>
</dbReference>
<dbReference type="SMART" id="SM00822">
    <property type="entry name" value="PKS_KR"/>
    <property type="match status" value="1"/>
</dbReference>
<dbReference type="InterPro" id="IPR016036">
    <property type="entry name" value="Malonyl_transacylase_ACP-bd"/>
</dbReference>
<dbReference type="Pfam" id="PF00550">
    <property type="entry name" value="PP-binding"/>
    <property type="match status" value="1"/>
</dbReference>
<dbReference type="SMART" id="SM00826">
    <property type="entry name" value="PKS_DH"/>
    <property type="match status" value="1"/>
</dbReference>
<dbReference type="SMART" id="SM00823">
    <property type="entry name" value="PKS_PP"/>
    <property type="match status" value="1"/>
</dbReference>
<dbReference type="PROSITE" id="PS00606">
    <property type="entry name" value="KS3_1"/>
    <property type="match status" value="1"/>
</dbReference>
<proteinExistence type="predicted"/>
<dbReference type="SUPFAM" id="SSF47336">
    <property type="entry name" value="ACP-like"/>
    <property type="match status" value="1"/>
</dbReference>
<dbReference type="InterPro" id="IPR018201">
    <property type="entry name" value="Ketoacyl_synth_AS"/>
</dbReference>
<feature type="domain" description="Carrier" evidence="6">
    <location>
        <begin position="1988"/>
        <end position="2062"/>
    </location>
</feature>
<dbReference type="Gene3D" id="3.40.50.720">
    <property type="entry name" value="NAD(P)-binding Rossmann-like Domain"/>
    <property type="match status" value="3"/>
</dbReference>
<dbReference type="Gene3D" id="3.30.70.3290">
    <property type="match status" value="1"/>
</dbReference>
<evidence type="ECO:0000256" key="5">
    <source>
        <dbReference type="PROSITE-ProRule" id="PRU01363"/>
    </source>
</evidence>
<dbReference type="InterPro" id="IPR036291">
    <property type="entry name" value="NAD(P)-bd_dom_sf"/>
</dbReference>
<dbReference type="SUPFAM" id="SSF52151">
    <property type="entry name" value="FabD/lysophospholipase-like"/>
    <property type="match status" value="1"/>
</dbReference>
<keyword evidence="4" id="KW-0511">Multifunctional enzyme</keyword>
<evidence type="ECO:0000256" key="4">
    <source>
        <dbReference type="ARBA" id="ARBA00023268"/>
    </source>
</evidence>
<dbReference type="SMART" id="SM00829">
    <property type="entry name" value="PKS_ER"/>
    <property type="match status" value="1"/>
</dbReference>
<dbReference type="InterPro" id="IPR049900">
    <property type="entry name" value="PKS_mFAS_DH"/>
</dbReference>
<dbReference type="SMART" id="SM00825">
    <property type="entry name" value="PKS_KS"/>
    <property type="match status" value="1"/>
</dbReference>
<dbReference type="FunFam" id="3.40.366.10:FF:000002">
    <property type="entry name" value="Probable polyketide synthase 2"/>
    <property type="match status" value="1"/>
</dbReference>
<evidence type="ECO:0000313" key="9">
    <source>
        <dbReference type="EMBL" id="ATQ70967.1"/>
    </source>
</evidence>
<gene>
    <name evidence="9" type="ORF">CQW49_23770</name>
</gene>
<keyword evidence="1" id="KW-0596">Phosphopantetheine</keyword>
<dbReference type="GO" id="GO:0031177">
    <property type="term" value="F:phosphopantetheine binding"/>
    <property type="evidence" value="ECO:0007669"/>
    <property type="project" value="InterPro"/>
</dbReference>
<dbReference type="InterPro" id="IPR014030">
    <property type="entry name" value="Ketoacyl_synth_N"/>
</dbReference>
<dbReference type="Gene3D" id="1.10.1200.10">
    <property type="entry name" value="ACP-like"/>
    <property type="match status" value="1"/>
</dbReference>
<dbReference type="PANTHER" id="PTHR43775">
    <property type="entry name" value="FATTY ACID SYNTHASE"/>
    <property type="match status" value="1"/>
</dbReference>
<dbReference type="Gene3D" id="3.10.129.110">
    <property type="entry name" value="Polyketide synthase dehydratase"/>
    <property type="match status" value="1"/>
</dbReference>
<dbReference type="SUPFAM" id="SSF51735">
    <property type="entry name" value="NAD(P)-binding Rossmann-fold domains"/>
    <property type="match status" value="3"/>
</dbReference>
<sequence>MSSLERNSDTLLAIVGASGRFPGAADMESFWRLLSERGDAIRPVPKERWDANAQLDPEKTVQSVGGFLDDVDQFDPTFFGVSPREAEDIDPQQRLMLEASWIALEDAGRRPETLAGASVGVYVGASWHDYEILRKERGAHATQHTAVGQALDVIAARVSYFYKLTGPSLAVETGCSSAMVALHLAAQALSSGEIEGAIVGGVNLILAPDVSVGLTRFGGLSPDGRCKAFAAAANGFVRGEGVAAFYLKTLARAQADGDRIHVVVVATAVNNDGGGDSLVTPNPSGQEDLLRRVYARAGAPLDRVVYIETHGTGTAVGDPIEAGAIGRAIGQKRAGARAPLAIGSVKTNIGHLEATAGLAGVAKALLAIRHREVPPNLHADAPNPSIPFDELGLEVLREPLPLPADEPFYIGVNSFGWGGTNAHVILAPPPRSEARKRSEFAETAPILFPISAHHDESLRRRAADVRAVAASDDATLADIAGTLAWRRGHFARRAAFLAESREALCAALDRFAAGEDEIAEGASGMARERGKVAFVFPGQGSQWVGMGARLFVESPIFAATIRRCAQALAPHVDWNLEEVVAGSGDEWTTRVDMVQPALWAMFVALAEMWREAGVEPDVVVGHSQGEVAAATVAGILSLEDAALIVARRAAIIRRKAGKGLMLAVDLDLEAARAALAGFEDNISIAVNNGPTSCVLSGDSESVTTLKELLDADGVFNRLVRVDYASHSHHMDEFKDELRDALKSIRPRVGRAPLFSTVRLNALAGPEMDADYWVQNLREPVLFADAMARLFAEGVTHVVEVSSHTALVPALEQLAALESDPPRILSTMQRDHGAPADIALAFARAYVAGLEPFAALPRDAHVELPAYPWRRASYWLPPAKRRTAPGGGLDVALLPAAAEKDLWEGALEIALDDNPWLRDHKVHDAIVLPGAAMLALALATGRARLGVTPRTLANVRFIADLTLGEEPARVGVAFRDDVNEGGTFALLSLAAGATSWSEHSTARVEQRARPVEARAFPAHLLEQAPRDAEAFYRACAARGLNYGPAFQGVQRIFASETEALGELRLPQSCRAGARAHGLHPALLDAALQVSLALCESEEAVVPTQIRRLTLFVDPQEPATALWAHAIRRDADHYDLAFFADDETPFALLEGLALEALAAGDPASGDAERLHRLRFVAQPRSEAQAAPAGAWIVCGANADGAQQLHDALAIARARVRAATPDSISAADELTGVVYVAPRAASGLDAQKRGLLALTTLARACSERASPPRLVVVTADAQAVVAEDRPDPGAALFWGFTRVLRREQPELQALVLDVASTDARWAEACAAEILAGGDEDQAALRGDTRFVGRLTRGDDERASPLDAYPWQGPAQPFRLAAARPGFWDRLEYRPLRRETPGPGEIEIEVAVASLNFIDVMKAMGTYPGVEGRAALLGGECAGRVVAVGPGVSYLAPGDRVAACAFGSFASHVTTRADHAQKIPDVISNEVAAALPLVMATAWYALVDLADLAEGESVLIHSATGGLGLAAIEVARARGARILATAGSEEKRSRLARLGIADVFDSRDLSWAEGVRAATAGRGVDVVLNSLAGAAIPLGLDALAEDGRFIEVGKKDIYSGRAISLSAFKKGISVSAVDLAGLMERRPERFARLFADVWARIVAGALTPPPVKAYAFADAAEALREMARGAHIGKFVLTRPKSVRHIAPEPTPQGRFRADATYLVTGGLGALGLSLADYLVENGAGAIALLGRSPPNAEAERRIAALASRGALVESFAVDVSDADALGRTLANIRAHMPQLRGVAHGAGLLDDAMIVNLRQDQLDRVLAPKVEGARNLDALTKDDPLDLFVMFSSAAALVGNIGQAAYASANAYMDALAEARRRQGRPALSVQWGPFAGIGLAAQDDIRGARLAQRGMGSFSAAEAWAALARLLQGGASVVGYVPIELRQWFEAYPATAAQPSWALLREAARSGAQTTAADDFRSQLEAAPEEARRELAEGKVRELAGRVLRLDPKAFDRETPFKALGLDSLMGLELRNRLEAAFGLKLSPTLLWTYGNARALTEVLCGSVFSAAV</sequence>
<dbReference type="GO" id="GO:0004312">
    <property type="term" value="F:fatty acid synthase activity"/>
    <property type="evidence" value="ECO:0007669"/>
    <property type="project" value="TreeGrafter"/>
</dbReference>
<dbReference type="InterPro" id="IPR011032">
    <property type="entry name" value="GroES-like_sf"/>
</dbReference>
<dbReference type="Pfam" id="PF00109">
    <property type="entry name" value="ketoacyl-synt"/>
    <property type="match status" value="1"/>
</dbReference>
<feature type="region of interest" description="N-terminal hotdog fold" evidence="5">
    <location>
        <begin position="883"/>
        <end position="1010"/>
    </location>
</feature>
<dbReference type="Pfam" id="PF08659">
    <property type="entry name" value="KR"/>
    <property type="match status" value="1"/>
</dbReference>
<accession>A0A2D2D7I6</accession>
<evidence type="ECO:0000259" key="7">
    <source>
        <dbReference type="PROSITE" id="PS52004"/>
    </source>
</evidence>
<dbReference type="InterPro" id="IPR020806">
    <property type="entry name" value="PKS_PP-bd"/>
</dbReference>
<evidence type="ECO:0000313" key="10">
    <source>
        <dbReference type="Proteomes" id="UP000230709"/>
    </source>
</evidence>
<dbReference type="KEGG" id="mtw:CQW49_23770"/>
<dbReference type="Gene3D" id="3.40.366.10">
    <property type="entry name" value="Malonyl-Coenzyme A Acyl Carrier Protein, domain 2"/>
    <property type="match status" value="1"/>
</dbReference>
<dbReference type="InterPro" id="IPR009081">
    <property type="entry name" value="PP-bd_ACP"/>
</dbReference>
<dbReference type="InterPro" id="IPR020841">
    <property type="entry name" value="PKS_Beta-ketoAc_synthase_dom"/>
</dbReference>
<protein>
    <submittedName>
        <fullName evidence="9">Type I polyketide synthase</fullName>
    </submittedName>
</protein>
<feature type="domain" description="Ketosynthase family 3 (KS3)" evidence="7">
    <location>
        <begin position="9"/>
        <end position="428"/>
    </location>
</feature>
<dbReference type="SUPFAM" id="SSF53901">
    <property type="entry name" value="Thiolase-like"/>
    <property type="match status" value="1"/>
</dbReference>
<dbReference type="GO" id="GO:0005886">
    <property type="term" value="C:plasma membrane"/>
    <property type="evidence" value="ECO:0007669"/>
    <property type="project" value="TreeGrafter"/>
</dbReference>
<dbReference type="InterPro" id="IPR032821">
    <property type="entry name" value="PKS_assoc"/>
</dbReference>
<dbReference type="InterPro" id="IPR014031">
    <property type="entry name" value="Ketoacyl_synth_C"/>
</dbReference>
<dbReference type="InterPro" id="IPR013968">
    <property type="entry name" value="PKS_KR"/>
</dbReference>
<keyword evidence="10" id="KW-1185">Reference proteome</keyword>
<dbReference type="GO" id="GO:0016491">
    <property type="term" value="F:oxidoreductase activity"/>
    <property type="evidence" value="ECO:0007669"/>
    <property type="project" value="InterPro"/>
</dbReference>
<feature type="domain" description="PKS/mFAS DH" evidence="8">
    <location>
        <begin position="883"/>
        <end position="1161"/>
    </location>
</feature>
<dbReference type="InterPro" id="IPR057326">
    <property type="entry name" value="KR_dom"/>
</dbReference>
<dbReference type="InterPro" id="IPR016035">
    <property type="entry name" value="Acyl_Trfase/lysoPLipase"/>
</dbReference>
<geneLocation type="plasmid" evidence="10">
    <name>pob3b3</name>
</geneLocation>
<reference evidence="10" key="1">
    <citation type="submission" date="2017-10" db="EMBL/GenBank/DDBJ databases">
        <title>Completed PacBio SMRT sequence of Methylosinus trichosporium OB3b reveals presence of a third large plasmid.</title>
        <authorList>
            <person name="Charles T.C."/>
            <person name="Lynch M.D.J."/>
            <person name="Heil J.R."/>
            <person name="Cheng J."/>
        </authorList>
    </citation>
    <scope>NUCLEOTIDE SEQUENCE [LARGE SCALE GENOMIC DNA]</scope>
    <source>
        <strain evidence="10">OB3b</strain>
        <plasmid evidence="10">pob3b3</plasmid>
    </source>
</reference>
<dbReference type="InterPro" id="IPR020807">
    <property type="entry name" value="PKS_DH"/>
</dbReference>
<dbReference type="PROSITE" id="PS50075">
    <property type="entry name" value="CARRIER"/>
    <property type="match status" value="1"/>
</dbReference>
<evidence type="ECO:0000259" key="8">
    <source>
        <dbReference type="PROSITE" id="PS52019"/>
    </source>
</evidence>
<evidence type="ECO:0000259" key="6">
    <source>
        <dbReference type="PROSITE" id="PS50075"/>
    </source>
</evidence>
<dbReference type="EMBL" id="CP023740">
    <property type="protein sequence ID" value="ATQ70967.1"/>
    <property type="molecule type" value="Genomic_DNA"/>
</dbReference>
<dbReference type="InterPro" id="IPR006162">
    <property type="entry name" value="Ppantetheine_attach_site"/>
</dbReference>
<feature type="active site" description="Proton donor; for dehydratase activity" evidence="5">
    <location>
        <position position="1083"/>
    </location>
</feature>
<dbReference type="GO" id="GO:0005737">
    <property type="term" value="C:cytoplasm"/>
    <property type="evidence" value="ECO:0007669"/>
    <property type="project" value="TreeGrafter"/>
</dbReference>
<dbReference type="InterPro" id="IPR049552">
    <property type="entry name" value="PKS_DH_N"/>
</dbReference>
<dbReference type="Pfam" id="PF16197">
    <property type="entry name" value="KAsynt_C_assoc"/>
    <property type="match status" value="1"/>
</dbReference>
<dbReference type="InterPro" id="IPR050091">
    <property type="entry name" value="PKS_NRPS_Biosynth_Enz"/>
</dbReference>
<dbReference type="PROSITE" id="PS52019">
    <property type="entry name" value="PKS_MFAS_DH"/>
    <property type="match status" value="1"/>
</dbReference>
<dbReference type="PROSITE" id="PS52004">
    <property type="entry name" value="KS3_2"/>
    <property type="match status" value="1"/>
</dbReference>
<feature type="region of interest" description="C-terminal hotdog fold" evidence="5">
    <location>
        <begin position="1022"/>
        <end position="1161"/>
    </location>
</feature>